<dbReference type="Proteomes" id="UP000822476">
    <property type="component" value="Unassembled WGS sequence"/>
</dbReference>
<name>A0A8S9YCU3_9TREM</name>
<comment type="caution">
    <text evidence="1">The sequence shown here is derived from an EMBL/GenBank/DDBJ whole genome shotgun (WGS) entry which is preliminary data.</text>
</comment>
<dbReference type="AlphaFoldDB" id="A0A8S9YCU3"/>
<evidence type="ECO:0000313" key="2">
    <source>
        <dbReference type="Proteomes" id="UP000822476"/>
    </source>
</evidence>
<gene>
    <name evidence="1" type="ORF">EG68_12443</name>
</gene>
<keyword evidence="2" id="KW-1185">Reference proteome</keyword>
<accession>A0A8S9YCU3</accession>
<sequence length="96" mass="10701">MRLKYNSADEIVLGVDVDVSEYYRENPSRTLNEILWLLSSHINKYNPDCEATIQLDGENTKCANAKIPGVTGTNGEYSDYEPIVLASIQQICATDT</sequence>
<organism evidence="1 2">
    <name type="scientific">Paragonimus skrjabini miyazakii</name>
    <dbReference type="NCBI Taxonomy" id="59628"/>
    <lineage>
        <taxon>Eukaryota</taxon>
        <taxon>Metazoa</taxon>
        <taxon>Spiralia</taxon>
        <taxon>Lophotrochozoa</taxon>
        <taxon>Platyhelminthes</taxon>
        <taxon>Trematoda</taxon>
        <taxon>Digenea</taxon>
        <taxon>Plagiorchiida</taxon>
        <taxon>Troglotremata</taxon>
        <taxon>Troglotrematidae</taxon>
        <taxon>Paragonimus</taxon>
    </lineage>
</organism>
<protein>
    <submittedName>
        <fullName evidence="1">Uncharacterized protein</fullName>
    </submittedName>
</protein>
<evidence type="ECO:0000313" key="1">
    <source>
        <dbReference type="EMBL" id="KAF7234141.1"/>
    </source>
</evidence>
<feature type="non-terminal residue" evidence="1">
    <location>
        <position position="96"/>
    </location>
</feature>
<dbReference type="EMBL" id="JTDE01011989">
    <property type="protein sequence ID" value="KAF7234141.1"/>
    <property type="molecule type" value="Genomic_DNA"/>
</dbReference>
<reference evidence="1" key="1">
    <citation type="submission" date="2019-07" db="EMBL/GenBank/DDBJ databases">
        <title>Annotation for the trematode Paragonimus miyazaki's.</title>
        <authorList>
            <person name="Choi Y.-J."/>
        </authorList>
    </citation>
    <scope>NUCLEOTIDE SEQUENCE</scope>
    <source>
        <strain evidence="1">Japan</strain>
    </source>
</reference>
<proteinExistence type="predicted"/>